<evidence type="ECO:0000259" key="6">
    <source>
        <dbReference type="PROSITE" id="PS51186"/>
    </source>
</evidence>
<comment type="subcellular location">
    <subcellularLocation>
        <location evidence="5">Cytoplasm</location>
    </subcellularLocation>
</comment>
<dbReference type="PROSITE" id="PS51186">
    <property type="entry name" value="GNAT"/>
    <property type="match status" value="1"/>
</dbReference>
<dbReference type="Proteomes" id="UP000318102">
    <property type="component" value="Unassembled WGS sequence"/>
</dbReference>
<feature type="domain" description="N-acetyltransferase" evidence="6">
    <location>
        <begin position="1"/>
        <end position="141"/>
    </location>
</feature>
<dbReference type="AlphaFoldDB" id="A0A559J3Q2"/>
<protein>
    <recommendedName>
        <fullName evidence="5">[Ribosomal protein bS18]-alanine N-acetyltransferase</fullName>
        <ecNumber evidence="5">2.3.1.266</ecNumber>
    </recommendedName>
</protein>
<dbReference type="GO" id="GO:0005737">
    <property type="term" value="C:cytoplasm"/>
    <property type="evidence" value="ECO:0007669"/>
    <property type="project" value="UniProtKB-SubCell"/>
</dbReference>
<dbReference type="GO" id="GO:0008999">
    <property type="term" value="F:protein-N-terminal-alanine acetyltransferase activity"/>
    <property type="evidence" value="ECO:0007669"/>
    <property type="project" value="UniProtKB-EC"/>
</dbReference>
<evidence type="ECO:0000256" key="2">
    <source>
        <dbReference type="ARBA" id="ARBA00022490"/>
    </source>
</evidence>
<evidence type="ECO:0000256" key="1">
    <source>
        <dbReference type="ARBA" id="ARBA00005395"/>
    </source>
</evidence>
<dbReference type="InterPro" id="IPR016181">
    <property type="entry name" value="Acyl_CoA_acyltransferase"/>
</dbReference>
<keyword evidence="4" id="KW-0012">Acyltransferase</keyword>
<dbReference type="EC" id="2.3.1.266" evidence="5"/>
<evidence type="ECO:0000313" key="7">
    <source>
        <dbReference type="EMBL" id="TVX94520.1"/>
    </source>
</evidence>
<dbReference type="EMBL" id="VNJK01000001">
    <property type="protein sequence ID" value="TVX94520.1"/>
    <property type="molecule type" value="Genomic_DNA"/>
</dbReference>
<dbReference type="Gene3D" id="3.40.630.30">
    <property type="match status" value="1"/>
</dbReference>
<dbReference type="OrthoDB" id="9794566at2"/>
<comment type="function">
    <text evidence="5">Acetylates the N-terminal alanine of ribosomal protein bS18.</text>
</comment>
<dbReference type="SUPFAM" id="SSF55729">
    <property type="entry name" value="Acyl-CoA N-acyltransferases (Nat)"/>
    <property type="match status" value="1"/>
</dbReference>
<keyword evidence="3" id="KW-0808">Transferase</keyword>
<reference evidence="7 8" key="1">
    <citation type="submission" date="2019-07" db="EMBL/GenBank/DDBJ databases">
        <authorList>
            <person name="Kim J."/>
        </authorList>
    </citation>
    <scope>NUCLEOTIDE SEQUENCE [LARGE SCALE GENOMIC DNA]</scope>
    <source>
        <strain evidence="7 8">N4</strain>
    </source>
</reference>
<keyword evidence="8" id="KW-1185">Reference proteome</keyword>
<dbReference type="RefSeq" id="WP_144991623.1">
    <property type="nucleotide sequence ID" value="NZ_VNJK01000001.1"/>
</dbReference>
<comment type="similarity">
    <text evidence="1 5">Belongs to the acetyltransferase family. RimI subfamily.</text>
</comment>
<organism evidence="7 8">
    <name type="scientific">Paenibacillus agilis</name>
    <dbReference type="NCBI Taxonomy" id="3020863"/>
    <lineage>
        <taxon>Bacteria</taxon>
        <taxon>Bacillati</taxon>
        <taxon>Bacillota</taxon>
        <taxon>Bacilli</taxon>
        <taxon>Bacillales</taxon>
        <taxon>Paenibacillaceae</taxon>
        <taxon>Paenibacillus</taxon>
    </lineage>
</organism>
<dbReference type="CDD" id="cd04301">
    <property type="entry name" value="NAT_SF"/>
    <property type="match status" value="1"/>
</dbReference>
<comment type="caution">
    <text evidence="7">The sequence shown here is derived from an EMBL/GenBank/DDBJ whole genome shotgun (WGS) entry which is preliminary data.</text>
</comment>
<keyword evidence="2 5" id="KW-0963">Cytoplasm</keyword>
<comment type="catalytic activity">
    <reaction evidence="5">
        <text>N-terminal L-alanyl-[ribosomal protein bS18] + acetyl-CoA = N-terminal N(alpha)-acetyl-L-alanyl-[ribosomal protein bS18] + CoA + H(+)</text>
        <dbReference type="Rhea" id="RHEA:43756"/>
        <dbReference type="Rhea" id="RHEA-COMP:10676"/>
        <dbReference type="Rhea" id="RHEA-COMP:10677"/>
        <dbReference type="ChEBI" id="CHEBI:15378"/>
        <dbReference type="ChEBI" id="CHEBI:57287"/>
        <dbReference type="ChEBI" id="CHEBI:57288"/>
        <dbReference type="ChEBI" id="CHEBI:64718"/>
        <dbReference type="ChEBI" id="CHEBI:83683"/>
        <dbReference type="EC" id="2.3.1.266"/>
    </reaction>
</comment>
<dbReference type="InterPro" id="IPR050680">
    <property type="entry name" value="YpeA/RimI_acetyltransf"/>
</dbReference>
<evidence type="ECO:0000313" key="8">
    <source>
        <dbReference type="Proteomes" id="UP000318102"/>
    </source>
</evidence>
<dbReference type="NCBIfam" id="TIGR01575">
    <property type="entry name" value="rimI"/>
    <property type="match status" value="1"/>
</dbReference>
<accession>A0A559J3Q2</accession>
<proteinExistence type="inferred from homology"/>
<sequence length="148" mass="17005">MTVADIEAVQIVEQASFTLPWTNDAFYNELTNNIFAHYWVIEENNTIVAYAGMWTVIDEAHITNIAVHPDSRGRKFGEKLMQTLITEAAAQGMNKMTLEVRVTNEVAQRLYRKYDFEPAGVRKGYYSDNNEDALIMWTNIDQLRASSY</sequence>
<dbReference type="InterPro" id="IPR006464">
    <property type="entry name" value="AcTrfase_RimI/Ard1"/>
</dbReference>
<gene>
    <name evidence="7" type="primary">rimI</name>
    <name evidence="7" type="ORF">FPZ44_01335</name>
</gene>
<dbReference type="Pfam" id="PF00583">
    <property type="entry name" value="Acetyltransf_1"/>
    <property type="match status" value="1"/>
</dbReference>
<evidence type="ECO:0000256" key="4">
    <source>
        <dbReference type="ARBA" id="ARBA00023315"/>
    </source>
</evidence>
<evidence type="ECO:0000256" key="3">
    <source>
        <dbReference type="ARBA" id="ARBA00022679"/>
    </source>
</evidence>
<dbReference type="PANTHER" id="PTHR43420">
    <property type="entry name" value="ACETYLTRANSFERASE"/>
    <property type="match status" value="1"/>
</dbReference>
<dbReference type="InterPro" id="IPR000182">
    <property type="entry name" value="GNAT_dom"/>
</dbReference>
<evidence type="ECO:0000256" key="5">
    <source>
        <dbReference type="RuleBase" id="RU363094"/>
    </source>
</evidence>
<dbReference type="PANTHER" id="PTHR43420:SF44">
    <property type="entry name" value="ACETYLTRANSFERASE YPEA"/>
    <property type="match status" value="1"/>
</dbReference>
<name>A0A559J3Q2_9BACL</name>